<evidence type="ECO:0000259" key="7">
    <source>
        <dbReference type="PROSITE" id="PS50850"/>
    </source>
</evidence>
<evidence type="ECO:0000256" key="1">
    <source>
        <dbReference type="ARBA" id="ARBA00004141"/>
    </source>
</evidence>
<dbReference type="PANTHER" id="PTHR23503:SF128">
    <property type="entry name" value="GLUCOSE TRANSPORTER TYPE 1"/>
    <property type="match status" value="1"/>
</dbReference>
<keyword evidence="4 6" id="KW-0472">Membrane</keyword>
<dbReference type="PANTHER" id="PTHR23503">
    <property type="entry name" value="SOLUTE CARRIER FAMILY 2"/>
    <property type="match status" value="1"/>
</dbReference>
<name>A0A6G1S9F6_9ACAR</name>
<keyword evidence="8" id="KW-0762">Sugar transport</keyword>
<evidence type="ECO:0000256" key="4">
    <source>
        <dbReference type="ARBA" id="ARBA00023136"/>
    </source>
</evidence>
<dbReference type="EMBL" id="GGYP01001802">
    <property type="protein sequence ID" value="MDE46573.1"/>
    <property type="molecule type" value="Transcribed_RNA"/>
</dbReference>
<dbReference type="GO" id="GO:0015149">
    <property type="term" value="F:hexose transmembrane transporter activity"/>
    <property type="evidence" value="ECO:0007669"/>
    <property type="project" value="TreeGrafter"/>
</dbReference>
<dbReference type="PROSITE" id="PS00216">
    <property type="entry name" value="SUGAR_TRANSPORT_1"/>
    <property type="match status" value="1"/>
</dbReference>
<dbReference type="PRINTS" id="PR00171">
    <property type="entry name" value="SUGRTRNSPORT"/>
</dbReference>
<dbReference type="Pfam" id="PF00083">
    <property type="entry name" value="Sugar_tr"/>
    <property type="match status" value="1"/>
</dbReference>
<evidence type="ECO:0000256" key="6">
    <source>
        <dbReference type="SAM" id="Phobius"/>
    </source>
</evidence>
<evidence type="ECO:0000256" key="5">
    <source>
        <dbReference type="SAM" id="MobiDB-lite"/>
    </source>
</evidence>
<dbReference type="InterPro" id="IPR020846">
    <property type="entry name" value="MFS_dom"/>
</dbReference>
<feature type="domain" description="Major facilitator superfamily (MFS) profile" evidence="7">
    <location>
        <begin position="21"/>
        <end position="469"/>
    </location>
</feature>
<dbReference type="InterPro" id="IPR003663">
    <property type="entry name" value="Sugar/inositol_transpt"/>
</dbReference>
<feature type="transmembrane region" description="Helical" evidence="6">
    <location>
        <begin position="444"/>
        <end position="462"/>
    </location>
</feature>
<feature type="compositionally biased region" description="Polar residues" evidence="5">
    <location>
        <begin position="593"/>
        <end position="605"/>
    </location>
</feature>
<feature type="transmembrane region" description="Helical" evidence="6">
    <location>
        <begin position="129"/>
        <end position="150"/>
    </location>
</feature>
<dbReference type="Gene3D" id="1.20.1250.20">
    <property type="entry name" value="MFS general substrate transporter like domains"/>
    <property type="match status" value="1"/>
</dbReference>
<feature type="transmembrane region" description="Helical" evidence="6">
    <location>
        <begin position="162"/>
        <end position="180"/>
    </location>
</feature>
<feature type="region of interest" description="Disordered" evidence="5">
    <location>
        <begin position="573"/>
        <end position="605"/>
    </location>
</feature>
<reference evidence="8" key="1">
    <citation type="submission" date="2018-10" db="EMBL/GenBank/DDBJ databases">
        <title>Transcriptome assembly of Aceria tosichella (Wheat curl mite) Type 2.</title>
        <authorList>
            <person name="Scully E.D."/>
            <person name="Geib S.M."/>
            <person name="Palmer N.A."/>
            <person name="Gupta A.K."/>
            <person name="Sarath G."/>
            <person name="Tatineni S."/>
        </authorList>
    </citation>
    <scope>NUCLEOTIDE SEQUENCE</scope>
    <source>
        <strain evidence="8">LincolnNE</strain>
    </source>
</reference>
<dbReference type="AlphaFoldDB" id="A0A6G1S9F6"/>
<keyword evidence="3 6" id="KW-1133">Transmembrane helix</keyword>
<feature type="transmembrane region" description="Helical" evidence="6">
    <location>
        <begin position="379"/>
        <end position="403"/>
    </location>
</feature>
<feature type="transmembrane region" description="Helical" evidence="6">
    <location>
        <begin position="12"/>
        <end position="34"/>
    </location>
</feature>
<dbReference type="SUPFAM" id="SSF103473">
    <property type="entry name" value="MFS general substrate transporter"/>
    <property type="match status" value="1"/>
</dbReference>
<protein>
    <submittedName>
        <fullName evidence="8">Solute carrier family 2, facilitated glucose transporter member 3</fullName>
    </submittedName>
</protein>
<feature type="transmembrane region" description="Helical" evidence="6">
    <location>
        <begin position="351"/>
        <end position="373"/>
    </location>
</feature>
<keyword evidence="8" id="KW-0813">Transport</keyword>
<organism evidence="8">
    <name type="scientific">Aceria tosichella</name>
    <name type="common">wheat curl mite</name>
    <dbReference type="NCBI Taxonomy" id="561515"/>
    <lineage>
        <taxon>Eukaryota</taxon>
        <taxon>Metazoa</taxon>
        <taxon>Ecdysozoa</taxon>
        <taxon>Arthropoda</taxon>
        <taxon>Chelicerata</taxon>
        <taxon>Arachnida</taxon>
        <taxon>Acari</taxon>
        <taxon>Acariformes</taxon>
        <taxon>Trombidiformes</taxon>
        <taxon>Prostigmata</taxon>
        <taxon>Eupodina</taxon>
        <taxon>Eriophyoidea</taxon>
        <taxon>Eriophyidae</taxon>
        <taxon>Eriophyinae</taxon>
        <taxon>Aceriini</taxon>
        <taxon>Aceria</taxon>
    </lineage>
</organism>
<feature type="transmembrane region" description="Helical" evidence="6">
    <location>
        <begin position="317"/>
        <end position="339"/>
    </location>
</feature>
<dbReference type="GO" id="GO:0016020">
    <property type="term" value="C:membrane"/>
    <property type="evidence" value="ECO:0007669"/>
    <property type="project" value="UniProtKB-SubCell"/>
</dbReference>
<evidence type="ECO:0000256" key="2">
    <source>
        <dbReference type="ARBA" id="ARBA00022692"/>
    </source>
</evidence>
<feature type="transmembrane region" description="Helical" evidence="6">
    <location>
        <begin position="192"/>
        <end position="213"/>
    </location>
</feature>
<dbReference type="InterPro" id="IPR045263">
    <property type="entry name" value="GLUT"/>
</dbReference>
<comment type="subcellular location">
    <subcellularLocation>
        <location evidence="1">Membrane</location>
        <topology evidence="1">Multi-pass membrane protein</topology>
    </subcellularLocation>
</comment>
<feature type="compositionally biased region" description="Low complexity" evidence="5">
    <location>
        <begin position="635"/>
        <end position="644"/>
    </location>
</feature>
<dbReference type="FunFam" id="1.20.1250.20:FF:000029">
    <property type="entry name" value="solute carrier family 2, facilitated glucose transporter member 4"/>
    <property type="match status" value="1"/>
</dbReference>
<dbReference type="PROSITE" id="PS50850">
    <property type="entry name" value="MFS"/>
    <property type="match status" value="1"/>
</dbReference>
<feature type="transmembrane region" description="Helical" evidence="6">
    <location>
        <begin position="415"/>
        <end position="438"/>
    </location>
</feature>
<evidence type="ECO:0000256" key="3">
    <source>
        <dbReference type="ARBA" id="ARBA00022989"/>
    </source>
</evidence>
<proteinExistence type="predicted"/>
<dbReference type="PROSITE" id="PS00217">
    <property type="entry name" value="SUGAR_TRANSPORT_2"/>
    <property type="match status" value="1"/>
</dbReference>
<accession>A0A6G1S9F6</accession>
<feature type="transmembrane region" description="Helical" evidence="6">
    <location>
        <begin position="283"/>
        <end position="305"/>
    </location>
</feature>
<gene>
    <name evidence="8" type="primary">SLC2A3_1</name>
    <name evidence="8" type="ORF">g.16813</name>
</gene>
<keyword evidence="2 6" id="KW-0812">Transmembrane</keyword>
<sequence length="793" mass="88633">MRADQRHQRPRGDLTPMMVFAIFSAVLGMFQFGFNTGVINAPQKVLEEFIANVYKSRTGNWISEELRDIIWSITVSIFAIGGMLGGLMAPSVANWCGRKTGLVLNNTIAVIGVTLMSSSQLSYSIECLIIGRFFIGLNCGLNTALVPMYLTEISPVNIRGALGTVSQLGVTIGLLFSQVLGLKDILGTKELWPFLFGFAFVPAVLQLIMLPFCPESPRYLLLSCGRISDARLALRRLRGSSDVESDIEEMRAEDRAHQEEVRKYGKLTSIRELFNHPWLRTPMIIGIMMQLSQQLSGINAIFYYSTDIFLSAELPEAYAVFATMGVGVIMVIMTLISIPLMDRLGRRALHLYGLGGMFLASIFLTISLLLKFLYEWMKYISVISILIFTVFFGIGPGSIPFMITAELFTQGTRPTAMSVSVLFNWLSNFLVGLAFPLMKRMLQSYLFLPFTVFLAIFWIFLYKKLPETKNRTFEEISALFKPLQFGSSSGGPTGALTDYGCASLTGMNMPTTSSPDTPGASQQHKIVPQDRFRFDSVATGSFINQQHQQPEATCSLHAAPNQVCPDQCALSSPRQEGNLSHHRHSSSFHLPHNSCTSIQTQNQSTNDQQPLIVDTHYDHHCNQHDNHHHHHNHQHNNNNYQHKTNDNNCCKHQHSMTSSSIVAPACNYRTHSGGCCYLDSTTTTSFMAASSIGSGQHQPKAHTNLAHGSNCLYCRRDSELTAKINNNFIGGRYNEYPPILGKSSETRDNDESLLYNGQLKSRTLTRTTYKPLNDMYFANQQPQNRRLSKNNEV</sequence>
<feature type="transmembrane region" description="Helical" evidence="6">
    <location>
        <begin position="69"/>
        <end position="90"/>
    </location>
</feature>
<dbReference type="NCBIfam" id="TIGR00879">
    <property type="entry name" value="SP"/>
    <property type="match status" value="1"/>
</dbReference>
<dbReference type="InterPro" id="IPR005829">
    <property type="entry name" value="Sugar_transporter_CS"/>
</dbReference>
<dbReference type="InterPro" id="IPR036259">
    <property type="entry name" value="MFS_trans_sf"/>
</dbReference>
<evidence type="ECO:0000313" key="8">
    <source>
        <dbReference type="EMBL" id="MDE46573.1"/>
    </source>
</evidence>
<dbReference type="InterPro" id="IPR005828">
    <property type="entry name" value="MFS_sugar_transport-like"/>
</dbReference>
<feature type="region of interest" description="Disordered" evidence="5">
    <location>
        <begin position="622"/>
        <end position="644"/>
    </location>
</feature>